<dbReference type="InterPro" id="IPR010787">
    <property type="entry name" value="DUF1385"/>
</dbReference>
<evidence type="ECO:0000313" key="3">
    <source>
        <dbReference type="Proteomes" id="UP000309215"/>
    </source>
</evidence>
<dbReference type="Proteomes" id="UP000309215">
    <property type="component" value="Unassembled WGS sequence"/>
</dbReference>
<dbReference type="AlphaFoldDB" id="A0A4U1JIX0"/>
<keyword evidence="1" id="KW-0472">Membrane</keyword>
<dbReference type="PANTHER" id="PTHR42867:SF1">
    <property type="entry name" value="MEMBRANE PROTEIN-RELATED"/>
    <property type="match status" value="1"/>
</dbReference>
<organism evidence="2 3">
    <name type="scientific">Polyangium fumosum</name>
    <dbReference type="NCBI Taxonomy" id="889272"/>
    <lineage>
        <taxon>Bacteria</taxon>
        <taxon>Pseudomonadati</taxon>
        <taxon>Myxococcota</taxon>
        <taxon>Polyangia</taxon>
        <taxon>Polyangiales</taxon>
        <taxon>Polyangiaceae</taxon>
        <taxon>Polyangium</taxon>
    </lineage>
</organism>
<accession>A0A4U1JIX0</accession>
<keyword evidence="1" id="KW-1133">Transmembrane helix</keyword>
<proteinExistence type="predicted"/>
<feature type="transmembrane region" description="Helical" evidence="1">
    <location>
        <begin position="270"/>
        <end position="288"/>
    </location>
</feature>
<reference evidence="2 3" key="1">
    <citation type="submission" date="2019-04" db="EMBL/GenBank/DDBJ databases">
        <authorList>
            <person name="Li Y."/>
            <person name="Wang J."/>
        </authorList>
    </citation>
    <scope>NUCLEOTIDE SEQUENCE [LARGE SCALE GENOMIC DNA]</scope>
    <source>
        <strain evidence="2 3">DSM 14668</strain>
    </source>
</reference>
<gene>
    <name evidence="2" type="ORF">E8A74_02375</name>
</gene>
<evidence type="ECO:0000313" key="2">
    <source>
        <dbReference type="EMBL" id="TKD12619.1"/>
    </source>
</evidence>
<protein>
    <submittedName>
        <fullName evidence="2">DUF1385 domain-containing protein</fullName>
    </submittedName>
</protein>
<sequence length="372" mass="39872">MSQEVARPYIGGQAVIEGVMMRSPRSLSIVCRRRSGELVVRERAAPTLAQGPRTWPLVRGIVTVVESLKLGSQALRWSADLYEQDLDDDDKPKSKKTPPSASNVLTALSLPILSLVTSSGEAAPSTGSKGAGGFGFISILFAVGLFVAAPQAGAEGINKLLDLGLPIGSPGFQALTGAAKLLIVVGYMLLIRQVAEIRRVFQYHGAEHKAISTYEAHEELTVENAAKKTTLHARCGTTFLVMVALVSILVFSAIGAFLPTIPGGRLAQSVGFFFMKLPFLPFIAAITYELQRFFARFCTVGPLQVLLWPGFLVQKITTAEPEPAQLEVALASLRATLWREAAAQGAPAEVPDRVFPDYGRLLADPGYVGARV</sequence>
<keyword evidence="1" id="KW-0812">Transmembrane</keyword>
<comment type="caution">
    <text evidence="2">The sequence shown here is derived from an EMBL/GenBank/DDBJ whole genome shotgun (WGS) entry which is preliminary data.</text>
</comment>
<feature type="transmembrane region" description="Helical" evidence="1">
    <location>
        <begin position="237"/>
        <end position="258"/>
    </location>
</feature>
<keyword evidence="3" id="KW-1185">Reference proteome</keyword>
<dbReference type="EMBL" id="SSMQ01000002">
    <property type="protein sequence ID" value="TKD12619.1"/>
    <property type="molecule type" value="Genomic_DNA"/>
</dbReference>
<dbReference type="PANTHER" id="PTHR42867">
    <property type="entry name" value="MEMBRANE PROTEIN-RELATED"/>
    <property type="match status" value="1"/>
</dbReference>
<dbReference type="OrthoDB" id="9784805at2"/>
<feature type="transmembrane region" description="Helical" evidence="1">
    <location>
        <begin position="134"/>
        <end position="152"/>
    </location>
</feature>
<name>A0A4U1JIX0_9BACT</name>
<dbReference type="Pfam" id="PF07136">
    <property type="entry name" value="DUF1385"/>
    <property type="match status" value="1"/>
</dbReference>
<feature type="transmembrane region" description="Helical" evidence="1">
    <location>
        <begin position="172"/>
        <end position="191"/>
    </location>
</feature>
<dbReference type="RefSeq" id="WP_136927256.1">
    <property type="nucleotide sequence ID" value="NZ_SSMQ01000002.1"/>
</dbReference>
<evidence type="ECO:0000256" key="1">
    <source>
        <dbReference type="SAM" id="Phobius"/>
    </source>
</evidence>